<keyword evidence="6" id="KW-0746">Sphingolipid metabolism</keyword>
<evidence type="ECO:0000256" key="1">
    <source>
        <dbReference type="ARBA" id="ARBA00004240"/>
    </source>
</evidence>
<dbReference type="OMA" id="ICGVFEE"/>
<evidence type="ECO:0000256" key="2">
    <source>
        <dbReference type="ARBA" id="ARBA00004760"/>
    </source>
</evidence>
<dbReference type="OrthoDB" id="10267115at2759"/>
<dbReference type="GO" id="GO:0030148">
    <property type="term" value="P:sphingolipid biosynthetic process"/>
    <property type="evidence" value="ECO:0007669"/>
    <property type="project" value="InterPro"/>
</dbReference>
<keyword evidence="5" id="KW-0521">NADP</keyword>
<comment type="catalytic activity">
    <reaction evidence="11">
        <text>sphinganine + NADP(+) = 3-oxosphinganine + NADPH + H(+)</text>
        <dbReference type="Rhea" id="RHEA:22640"/>
        <dbReference type="ChEBI" id="CHEBI:15378"/>
        <dbReference type="ChEBI" id="CHEBI:57783"/>
        <dbReference type="ChEBI" id="CHEBI:57817"/>
        <dbReference type="ChEBI" id="CHEBI:58299"/>
        <dbReference type="ChEBI" id="CHEBI:58349"/>
        <dbReference type="EC" id="1.1.1.102"/>
    </reaction>
    <physiologicalReaction direction="right-to-left" evidence="11">
        <dbReference type="Rhea" id="RHEA:22642"/>
    </physiologicalReaction>
</comment>
<comment type="pathway">
    <text evidence="3">Sphingolipid metabolism.</text>
</comment>
<evidence type="ECO:0000256" key="8">
    <source>
        <dbReference type="ARBA" id="ARBA00023098"/>
    </source>
</evidence>
<evidence type="ECO:0000256" key="6">
    <source>
        <dbReference type="ARBA" id="ARBA00022919"/>
    </source>
</evidence>
<dbReference type="GeneID" id="27321534"/>
<dbReference type="EMBL" id="KN847522">
    <property type="protein sequence ID" value="KIV92387.1"/>
    <property type="molecule type" value="Genomic_DNA"/>
</dbReference>
<keyword evidence="4" id="KW-0256">Endoplasmic reticulum</keyword>
<dbReference type="Pfam" id="PF00106">
    <property type="entry name" value="adh_short"/>
    <property type="match status" value="1"/>
</dbReference>
<evidence type="ECO:0000256" key="10">
    <source>
        <dbReference type="ARBA" id="ARBA00044737"/>
    </source>
</evidence>
<dbReference type="RefSeq" id="XP_016223961.1">
    <property type="nucleotide sequence ID" value="XM_016368173.1"/>
</dbReference>
<evidence type="ECO:0000256" key="3">
    <source>
        <dbReference type="ARBA" id="ARBA00004991"/>
    </source>
</evidence>
<dbReference type="GO" id="GO:0047560">
    <property type="term" value="F:3-dehydrosphinganine reductase activity"/>
    <property type="evidence" value="ECO:0007669"/>
    <property type="project" value="UniProtKB-EC"/>
</dbReference>
<dbReference type="STRING" id="212818.A0A0D1ZCH4"/>
<dbReference type="AlphaFoldDB" id="A0A0D1ZCH4"/>
<comment type="function">
    <text evidence="10">Catalyzes the reduction of 3'-oxosphinganine (3-ketodihydrosphingosine/KDS) to sphinganine (dihydrosphingosine/DHS), the second step of de novo sphingolipid biosynthesis.</text>
</comment>
<feature type="transmembrane region" description="Helical" evidence="12">
    <location>
        <begin position="343"/>
        <end position="362"/>
    </location>
</feature>
<keyword evidence="12" id="KW-0472">Membrane</keyword>
<dbReference type="InterPro" id="IPR036291">
    <property type="entry name" value="NAD(P)-bd_dom_sf"/>
</dbReference>
<organism evidence="13 14">
    <name type="scientific">Exophiala mesophila</name>
    <name type="common">Black yeast-like fungus</name>
    <dbReference type="NCBI Taxonomy" id="212818"/>
    <lineage>
        <taxon>Eukaryota</taxon>
        <taxon>Fungi</taxon>
        <taxon>Dikarya</taxon>
        <taxon>Ascomycota</taxon>
        <taxon>Pezizomycotina</taxon>
        <taxon>Eurotiomycetes</taxon>
        <taxon>Chaetothyriomycetidae</taxon>
        <taxon>Chaetothyriales</taxon>
        <taxon>Herpotrichiellaceae</taxon>
        <taxon>Exophiala</taxon>
    </lineage>
</organism>
<keyword evidence="14" id="KW-1185">Reference proteome</keyword>
<dbReference type="InterPro" id="IPR045022">
    <property type="entry name" value="KDSR-like"/>
</dbReference>
<dbReference type="VEuPathDB" id="FungiDB:PV10_03689"/>
<proteinExistence type="predicted"/>
<evidence type="ECO:0000256" key="4">
    <source>
        <dbReference type="ARBA" id="ARBA00022824"/>
    </source>
</evidence>
<dbReference type="PRINTS" id="PR00081">
    <property type="entry name" value="GDHRDH"/>
</dbReference>
<evidence type="ECO:0000256" key="12">
    <source>
        <dbReference type="SAM" id="Phobius"/>
    </source>
</evidence>
<keyword evidence="12" id="KW-1133">Transmembrane helix</keyword>
<dbReference type="InterPro" id="IPR002347">
    <property type="entry name" value="SDR_fam"/>
</dbReference>
<dbReference type="CDD" id="cd08939">
    <property type="entry name" value="KDSR-like_SDR_c"/>
    <property type="match status" value="1"/>
</dbReference>
<dbReference type="Proteomes" id="UP000054302">
    <property type="component" value="Unassembled WGS sequence"/>
</dbReference>
<name>A0A0D1ZCH4_EXOME</name>
<accession>A0A0D1ZCH4</accession>
<evidence type="ECO:0000313" key="13">
    <source>
        <dbReference type="EMBL" id="KIV92387.1"/>
    </source>
</evidence>
<sequence>MSSNNFLQPIVHYFYASNPYLLYTFTFFAIVFLRYVLLPTMWPFTSRINQFPIRGRTAIVTGGSQGFGLALAHELSRHGAHVVIVAQNESKIQSAVSQLTSIASSPSSQRFLGLSYDLRSSTSAPEILRRVTEWNSSAPPDLLFLCAGNCHPSFFADADIEILRGQMDTIYWSAAYMAHAALNLWKGSTPSTMAKAQTSPQARHIIFTSSTLAFVPIAGYAPYTPAKAAMRALADTLHQEVEVYNGARRSKSASLRSSDADIKVHIVLPMGITSPGFENETQLKPLLTLELEKDDKPQTPDEVAQITIRGLEKGEFMITTAFLGHLMRGVGMSGTLRMSIQDVFWNFLGSVAILFALPDILAKCRTWGKRHGSSSTGTKLANPAPST</sequence>
<gene>
    <name evidence="13" type="ORF">PV10_03689</name>
</gene>
<dbReference type="GO" id="GO:0006666">
    <property type="term" value="P:3-keto-sphinganine metabolic process"/>
    <property type="evidence" value="ECO:0007669"/>
    <property type="project" value="InterPro"/>
</dbReference>
<dbReference type="HOGENOM" id="CLU_010194_3_0_1"/>
<dbReference type="SUPFAM" id="SSF51735">
    <property type="entry name" value="NAD(P)-binding Rossmann-fold domains"/>
    <property type="match status" value="1"/>
</dbReference>
<dbReference type="Gene3D" id="3.40.50.720">
    <property type="entry name" value="NAD(P)-binding Rossmann-like Domain"/>
    <property type="match status" value="1"/>
</dbReference>
<evidence type="ECO:0000256" key="7">
    <source>
        <dbReference type="ARBA" id="ARBA00023002"/>
    </source>
</evidence>
<dbReference type="GO" id="GO:0005789">
    <property type="term" value="C:endoplasmic reticulum membrane"/>
    <property type="evidence" value="ECO:0007669"/>
    <property type="project" value="TreeGrafter"/>
</dbReference>
<keyword evidence="12" id="KW-0812">Transmembrane</keyword>
<reference evidence="13 14" key="1">
    <citation type="submission" date="2015-01" db="EMBL/GenBank/DDBJ databases">
        <title>The Genome Sequence of Exophiala mesophila CBS40295.</title>
        <authorList>
            <consortium name="The Broad Institute Genomics Platform"/>
            <person name="Cuomo C."/>
            <person name="de Hoog S."/>
            <person name="Gorbushina A."/>
            <person name="Stielow B."/>
            <person name="Teixiera M."/>
            <person name="Abouelleil A."/>
            <person name="Chapman S.B."/>
            <person name="Priest M."/>
            <person name="Young S.K."/>
            <person name="Wortman J."/>
            <person name="Nusbaum C."/>
            <person name="Birren B."/>
        </authorList>
    </citation>
    <scope>NUCLEOTIDE SEQUENCE [LARGE SCALE GENOMIC DNA]</scope>
    <source>
        <strain evidence="13 14">CBS 40295</strain>
    </source>
</reference>
<comment type="pathway">
    <text evidence="2">Lipid metabolism; sphingolipid metabolism.</text>
</comment>
<dbReference type="PANTHER" id="PTHR43550">
    <property type="entry name" value="3-KETODIHYDROSPHINGOSINE REDUCTASE"/>
    <property type="match status" value="1"/>
</dbReference>
<evidence type="ECO:0000256" key="11">
    <source>
        <dbReference type="ARBA" id="ARBA00048930"/>
    </source>
</evidence>
<feature type="transmembrane region" description="Helical" evidence="12">
    <location>
        <begin position="20"/>
        <end position="37"/>
    </location>
</feature>
<dbReference type="EC" id="1.1.1.102" evidence="9"/>
<evidence type="ECO:0000256" key="9">
    <source>
        <dbReference type="ARBA" id="ARBA00026112"/>
    </source>
</evidence>
<keyword evidence="8" id="KW-0443">Lipid metabolism</keyword>
<protein>
    <recommendedName>
        <fullName evidence="9">3-dehydrosphinganine reductase</fullName>
        <ecNumber evidence="9">1.1.1.102</ecNumber>
    </recommendedName>
</protein>
<comment type="subcellular location">
    <subcellularLocation>
        <location evidence="1">Endoplasmic reticulum</location>
    </subcellularLocation>
</comment>
<evidence type="ECO:0000313" key="14">
    <source>
        <dbReference type="Proteomes" id="UP000054302"/>
    </source>
</evidence>
<evidence type="ECO:0000256" key="5">
    <source>
        <dbReference type="ARBA" id="ARBA00022857"/>
    </source>
</evidence>
<keyword evidence="7" id="KW-0560">Oxidoreductase</keyword>
<dbReference type="PANTHER" id="PTHR43550:SF3">
    <property type="entry name" value="3-KETODIHYDROSPHINGOSINE REDUCTASE"/>
    <property type="match status" value="1"/>
</dbReference>